<dbReference type="Pfam" id="PF13673">
    <property type="entry name" value="Acetyltransf_10"/>
    <property type="match status" value="1"/>
</dbReference>
<dbReference type="GO" id="GO:0004343">
    <property type="term" value="F:glucosamine 6-phosphate N-acetyltransferase activity"/>
    <property type="evidence" value="ECO:0007669"/>
    <property type="project" value="TreeGrafter"/>
</dbReference>
<dbReference type="RefSeq" id="WP_106190731.1">
    <property type="nucleotide sequence ID" value="NZ_PVTO01000002.1"/>
</dbReference>
<evidence type="ECO:0000313" key="3">
    <source>
        <dbReference type="Proteomes" id="UP000238205"/>
    </source>
</evidence>
<gene>
    <name evidence="2" type="ORF">CLV38_102168</name>
</gene>
<dbReference type="EMBL" id="PVTO01000002">
    <property type="protein sequence ID" value="PRY83981.1"/>
    <property type="molecule type" value="Genomic_DNA"/>
</dbReference>
<keyword evidence="3" id="KW-1185">Reference proteome</keyword>
<feature type="domain" description="N-acetyltransferase" evidence="1">
    <location>
        <begin position="1"/>
        <end position="145"/>
    </location>
</feature>
<dbReference type="Proteomes" id="UP000238205">
    <property type="component" value="Unassembled WGS sequence"/>
</dbReference>
<evidence type="ECO:0000313" key="2">
    <source>
        <dbReference type="EMBL" id="PRY83981.1"/>
    </source>
</evidence>
<organism evidence="2 3">
    <name type="scientific">Alkalibacterium olivapovliticus</name>
    <dbReference type="NCBI Taxonomy" id="99907"/>
    <lineage>
        <taxon>Bacteria</taxon>
        <taxon>Bacillati</taxon>
        <taxon>Bacillota</taxon>
        <taxon>Bacilli</taxon>
        <taxon>Lactobacillales</taxon>
        <taxon>Carnobacteriaceae</taxon>
        <taxon>Alkalibacterium</taxon>
    </lineage>
</organism>
<proteinExistence type="predicted"/>
<keyword evidence="2" id="KW-0012">Acyltransferase</keyword>
<dbReference type="AlphaFoldDB" id="A0A2T0WBA5"/>
<protein>
    <submittedName>
        <fullName evidence="2">Putative GNAT family N-acyltransferase</fullName>
    </submittedName>
</protein>
<dbReference type="OrthoDB" id="9796171at2"/>
<dbReference type="PANTHER" id="PTHR13355">
    <property type="entry name" value="GLUCOSAMINE 6-PHOSPHATE N-ACETYLTRANSFERASE"/>
    <property type="match status" value="1"/>
</dbReference>
<sequence length="147" mass="16832">MIFKTTTDTSSAIYSDALSIRKTIFIEEQHVDESLEIDELEEFTLHIVGYLNDSPACTARLYKKEDGDIKVQRVAVLKAYRNQGTGHLLMAKIEQIAKTDLQGKRLVLDSQDHAIPFYEKCQFTVQGDGFLDANIPHHFMQKEIDKR</sequence>
<evidence type="ECO:0000259" key="1">
    <source>
        <dbReference type="PROSITE" id="PS51186"/>
    </source>
</evidence>
<comment type="caution">
    <text evidence="2">The sequence shown here is derived from an EMBL/GenBank/DDBJ whole genome shotgun (WGS) entry which is preliminary data.</text>
</comment>
<dbReference type="CDD" id="cd04301">
    <property type="entry name" value="NAT_SF"/>
    <property type="match status" value="1"/>
</dbReference>
<dbReference type="PANTHER" id="PTHR13355:SF11">
    <property type="entry name" value="GLUCOSAMINE 6-PHOSPHATE N-ACETYLTRANSFERASE"/>
    <property type="match status" value="1"/>
</dbReference>
<accession>A0A2T0WBA5</accession>
<dbReference type="InterPro" id="IPR016181">
    <property type="entry name" value="Acyl_CoA_acyltransferase"/>
</dbReference>
<dbReference type="PROSITE" id="PS51186">
    <property type="entry name" value="GNAT"/>
    <property type="match status" value="1"/>
</dbReference>
<name>A0A2T0WBA5_9LACT</name>
<dbReference type="InterPro" id="IPR000182">
    <property type="entry name" value="GNAT_dom"/>
</dbReference>
<dbReference type="SUPFAM" id="SSF55729">
    <property type="entry name" value="Acyl-CoA N-acyltransferases (Nat)"/>
    <property type="match status" value="1"/>
</dbReference>
<keyword evidence="2" id="KW-0808">Transferase</keyword>
<dbReference type="InterPro" id="IPR039143">
    <property type="entry name" value="GNPNAT1-like"/>
</dbReference>
<reference evidence="2 3" key="1">
    <citation type="submission" date="2018-03" db="EMBL/GenBank/DDBJ databases">
        <title>Genomic Encyclopedia of Archaeal and Bacterial Type Strains, Phase II (KMG-II): from individual species to whole genera.</title>
        <authorList>
            <person name="Goeker M."/>
        </authorList>
    </citation>
    <scope>NUCLEOTIDE SEQUENCE [LARGE SCALE GENOMIC DNA]</scope>
    <source>
        <strain evidence="2 3">DSM 13175</strain>
    </source>
</reference>
<dbReference type="Gene3D" id="3.40.630.30">
    <property type="match status" value="1"/>
</dbReference>